<dbReference type="EMBL" id="LAIR01000002">
    <property type="protein sequence ID" value="KNX36008.1"/>
    <property type="molecule type" value="Genomic_DNA"/>
</dbReference>
<proteinExistence type="predicted"/>
<sequence length="296" mass="32671">MANEATSNGKSSDATGTGPVPQRDEGQNDQIFDTVLRGYDRRQVDDALSARNKEITRLKVRLAEANRQHQVTAESAERTATELRELRARTAGGEPTVPEDSFGFRAEKLLRLAEQEATEMRNSASRESSAILEKARTDAEKHRHDIEQSLIARASLLEQQASQRQAELQEREQQIADQLAAARQQAEHMHTAAEQAAVRLRKEAEASADETRQRAETDIRRQRDQATQELARLGGLQSDVRSELARLNDVLTAEVAREPKSAQLKAADVEVSDKDASDETDSQAEQKPVASGAAKG</sequence>
<dbReference type="RefSeq" id="WP_050668210.1">
    <property type="nucleotide sequence ID" value="NZ_LAIR01000002.1"/>
</dbReference>
<dbReference type="PATRIC" id="fig|1631356.3.peg.64"/>
<feature type="coiled-coil region" evidence="1">
    <location>
        <begin position="48"/>
        <end position="86"/>
    </location>
</feature>
<feature type="compositionally biased region" description="Basic and acidic residues" evidence="2">
    <location>
        <begin position="267"/>
        <end position="277"/>
    </location>
</feature>
<feature type="region of interest" description="Disordered" evidence="2">
    <location>
        <begin position="182"/>
        <end position="225"/>
    </location>
</feature>
<dbReference type="Proteomes" id="UP000037397">
    <property type="component" value="Unassembled WGS sequence"/>
</dbReference>
<organism evidence="3 4">
    <name type="scientific">Luteipulveratus halotolerans</name>
    <dbReference type="NCBI Taxonomy" id="1631356"/>
    <lineage>
        <taxon>Bacteria</taxon>
        <taxon>Bacillati</taxon>
        <taxon>Actinomycetota</taxon>
        <taxon>Actinomycetes</taxon>
        <taxon>Micrococcales</taxon>
        <taxon>Dermacoccaceae</taxon>
        <taxon>Luteipulveratus</taxon>
    </lineage>
</organism>
<evidence type="ECO:0000313" key="3">
    <source>
        <dbReference type="EMBL" id="KNX36008.1"/>
    </source>
</evidence>
<gene>
    <name evidence="3" type="ORF">VV01_00700</name>
</gene>
<name>A0A0L6CET8_9MICO</name>
<keyword evidence="4" id="KW-1185">Reference proteome</keyword>
<accession>A0A0L6CET8</accession>
<evidence type="ECO:0000256" key="1">
    <source>
        <dbReference type="SAM" id="Coils"/>
    </source>
</evidence>
<evidence type="ECO:0000256" key="2">
    <source>
        <dbReference type="SAM" id="MobiDB-lite"/>
    </source>
</evidence>
<feature type="region of interest" description="Disordered" evidence="2">
    <location>
        <begin position="259"/>
        <end position="296"/>
    </location>
</feature>
<reference evidence="4" key="1">
    <citation type="submission" date="2015-03" db="EMBL/GenBank/DDBJ databases">
        <title>Luteipulveratus halotolerans sp. nov., a novel actinobacterium (Dermacoccaceae) from Sarawak, Malaysia.</title>
        <authorList>
            <person name="Juboi H."/>
            <person name="Basik A."/>
            <person name="Shamsul S.S."/>
            <person name="Arnold P."/>
            <person name="Schmitt E.K."/>
            <person name="Sanglier J.-J."/>
            <person name="Yeo T."/>
        </authorList>
    </citation>
    <scope>NUCLEOTIDE SEQUENCE [LARGE SCALE GENOMIC DNA]</scope>
    <source>
        <strain evidence="4">C296001</strain>
    </source>
</reference>
<dbReference type="AlphaFoldDB" id="A0A0L6CET8"/>
<feature type="compositionally biased region" description="Basic and acidic residues" evidence="2">
    <location>
        <begin position="200"/>
        <end position="225"/>
    </location>
</feature>
<feature type="region of interest" description="Disordered" evidence="2">
    <location>
        <begin position="1"/>
        <end position="29"/>
    </location>
</feature>
<protein>
    <recommendedName>
        <fullName evidence="5">Cellulose-binding protein</fullName>
    </recommendedName>
</protein>
<feature type="region of interest" description="Disordered" evidence="2">
    <location>
        <begin position="115"/>
        <end position="147"/>
    </location>
</feature>
<feature type="compositionally biased region" description="Polar residues" evidence="2">
    <location>
        <begin position="1"/>
        <end position="15"/>
    </location>
</feature>
<feature type="compositionally biased region" description="Basic and acidic residues" evidence="2">
    <location>
        <begin position="133"/>
        <end position="147"/>
    </location>
</feature>
<dbReference type="STRING" id="1631356.VV01_00700"/>
<keyword evidence="1" id="KW-0175">Coiled coil</keyword>
<evidence type="ECO:0008006" key="5">
    <source>
        <dbReference type="Google" id="ProtNLM"/>
    </source>
</evidence>
<dbReference type="OrthoDB" id="3209732at2"/>
<evidence type="ECO:0000313" key="4">
    <source>
        <dbReference type="Proteomes" id="UP000037397"/>
    </source>
</evidence>
<comment type="caution">
    <text evidence="3">The sequence shown here is derived from an EMBL/GenBank/DDBJ whole genome shotgun (WGS) entry which is preliminary data.</text>
</comment>